<dbReference type="AlphaFoldDB" id="A0A0F9B6N1"/>
<proteinExistence type="predicted"/>
<reference evidence="1" key="1">
    <citation type="journal article" date="2015" name="Nature">
        <title>Complex archaea that bridge the gap between prokaryotes and eukaryotes.</title>
        <authorList>
            <person name="Spang A."/>
            <person name="Saw J.H."/>
            <person name="Jorgensen S.L."/>
            <person name="Zaremba-Niedzwiedzka K."/>
            <person name="Martijn J."/>
            <person name="Lind A.E."/>
            <person name="van Eijk R."/>
            <person name="Schleper C."/>
            <person name="Guy L."/>
            <person name="Ettema T.J."/>
        </authorList>
    </citation>
    <scope>NUCLEOTIDE SEQUENCE</scope>
</reference>
<evidence type="ECO:0000313" key="1">
    <source>
        <dbReference type="EMBL" id="KKK86329.1"/>
    </source>
</evidence>
<organism evidence="1">
    <name type="scientific">marine sediment metagenome</name>
    <dbReference type="NCBI Taxonomy" id="412755"/>
    <lineage>
        <taxon>unclassified sequences</taxon>
        <taxon>metagenomes</taxon>
        <taxon>ecological metagenomes</taxon>
    </lineage>
</organism>
<protein>
    <recommendedName>
        <fullName evidence="2">MYM-type domain-containing protein</fullName>
    </recommendedName>
</protein>
<comment type="caution">
    <text evidence="1">The sequence shown here is derived from an EMBL/GenBank/DDBJ whole genome shotgun (WGS) entry which is preliminary data.</text>
</comment>
<accession>A0A0F9B6N1</accession>
<dbReference type="EMBL" id="LAZR01050895">
    <property type="protein sequence ID" value="KKK86329.1"/>
    <property type="molecule type" value="Genomic_DNA"/>
</dbReference>
<gene>
    <name evidence="1" type="ORF">LCGC14_2764340</name>
</gene>
<name>A0A0F9B6N1_9ZZZZ</name>
<sequence length="52" mass="5839">MQVTCGSCGRKKPEPDMGIYDVFTDTYFCNQGCKNKKDGIKRDKDGCVVTEK</sequence>
<evidence type="ECO:0008006" key="2">
    <source>
        <dbReference type="Google" id="ProtNLM"/>
    </source>
</evidence>